<dbReference type="OrthoDB" id="425534at2759"/>
<name>A0A2G8RVV9_9APHY</name>
<dbReference type="Pfam" id="PF08386">
    <property type="entry name" value="Abhydrolase_4"/>
    <property type="match status" value="1"/>
</dbReference>
<dbReference type="InterPro" id="IPR051601">
    <property type="entry name" value="Serine_prot/Carboxylest_S33"/>
</dbReference>
<evidence type="ECO:0000256" key="2">
    <source>
        <dbReference type="ARBA" id="ARBA00022801"/>
    </source>
</evidence>
<gene>
    <name evidence="5" type="ORF">GSI_11400</name>
</gene>
<dbReference type="STRING" id="1077348.A0A2G8RVV9"/>
<dbReference type="Gene3D" id="3.40.50.1820">
    <property type="entry name" value="alpha/beta hydrolase"/>
    <property type="match status" value="1"/>
</dbReference>
<evidence type="ECO:0000313" key="5">
    <source>
        <dbReference type="EMBL" id="PIL25650.1"/>
    </source>
</evidence>
<comment type="caution">
    <text evidence="5">The sequence shown here is derived from an EMBL/GenBank/DDBJ whole genome shotgun (WGS) entry which is preliminary data.</text>
</comment>
<organism evidence="5 6">
    <name type="scientific">Ganoderma sinense ZZ0214-1</name>
    <dbReference type="NCBI Taxonomy" id="1077348"/>
    <lineage>
        <taxon>Eukaryota</taxon>
        <taxon>Fungi</taxon>
        <taxon>Dikarya</taxon>
        <taxon>Basidiomycota</taxon>
        <taxon>Agaricomycotina</taxon>
        <taxon>Agaricomycetes</taxon>
        <taxon>Polyporales</taxon>
        <taxon>Polyporaceae</taxon>
        <taxon>Ganoderma</taxon>
    </lineage>
</organism>
<dbReference type="GO" id="GO:0016787">
    <property type="term" value="F:hydrolase activity"/>
    <property type="evidence" value="ECO:0007669"/>
    <property type="project" value="UniProtKB-KW"/>
</dbReference>
<keyword evidence="3" id="KW-0732">Signal</keyword>
<evidence type="ECO:0000256" key="3">
    <source>
        <dbReference type="SAM" id="SignalP"/>
    </source>
</evidence>
<dbReference type="SUPFAM" id="SSF53474">
    <property type="entry name" value="alpha/beta-Hydrolases"/>
    <property type="match status" value="1"/>
</dbReference>
<dbReference type="PANTHER" id="PTHR43248:SF25">
    <property type="entry name" value="AB HYDROLASE-1 DOMAIN-CONTAINING PROTEIN-RELATED"/>
    <property type="match status" value="1"/>
</dbReference>
<feature type="chain" id="PRO_5013546736" description="Peptidase S33 tripeptidyl aminopeptidase-like C-terminal domain-containing protein" evidence="3">
    <location>
        <begin position="22"/>
        <end position="573"/>
    </location>
</feature>
<evidence type="ECO:0000256" key="1">
    <source>
        <dbReference type="ARBA" id="ARBA00010088"/>
    </source>
</evidence>
<sequence>MKLSPFVLSSALFSALQSAHGIVIDERDCDEGGTNTSTIQWGPCDPSVVTDSSDFSCGFLEIPIDYHNSSMGKGRIAVIKANATNERRGTYFMNPGGPGGSGLEALSSSPTASYLLNVTGGFYDIVSWDPRGIGSLSIPGDVFCFDSVDEYDAFFNGTIEFSGIEMTGNFTDQSDIDALLAQAGTMQQKYVELGKRCQQHSDGKYLKYIGTSATVRDLLALADALDGPGAPVNYFGYSYGTILGSWLVNMFPNRVGRIILDGVIDPQLFGSVELSLGWQHQLHNADDVYAGLVTGCALAGPAGCAIASEGQSPADVNNDIQTVLGLAHDAARKNSSAPLTSGQLRTALYPYMYQPAQWANLTNSVFPEVFQIVEGESQGTSNVTKRAQLFDRSVVRRAENDTKVYTTSAILCGDSKDRSGNVTMTDIFDEIISASRNISHMFASQWPSPVYICSLWPERAVERYEGPFNKTLANPILVIGNTYDPVTPFSGAQALADELGNSAKLVRMNGFGHTSTAAVGASTCINSVLLAYTVNGTLPEDNNTVCEVDDSFEIWPGVSTNMILGNMTSSGLL</sequence>
<dbReference type="Proteomes" id="UP000230002">
    <property type="component" value="Unassembled WGS sequence"/>
</dbReference>
<dbReference type="InterPro" id="IPR029058">
    <property type="entry name" value="AB_hydrolase_fold"/>
</dbReference>
<evidence type="ECO:0000313" key="6">
    <source>
        <dbReference type="Proteomes" id="UP000230002"/>
    </source>
</evidence>
<dbReference type="AlphaFoldDB" id="A0A2G8RVV9"/>
<protein>
    <recommendedName>
        <fullName evidence="4">Peptidase S33 tripeptidyl aminopeptidase-like C-terminal domain-containing protein</fullName>
    </recommendedName>
</protein>
<comment type="similarity">
    <text evidence="1">Belongs to the peptidase S33 family.</text>
</comment>
<dbReference type="InterPro" id="IPR013595">
    <property type="entry name" value="Pept_S33_TAP-like_C"/>
</dbReference>
<accession>A0A2G8RVV9</accession>
<proteinExistence type="inferred from homology"/>
<evidence type="ECO:0000259" key="4">
    <source>
        <dbReference type="Pfam" id="PF08386"/>
    </source>
</evidence>
<keyword evidence="2" id="KW-0378">Hydrolase</keyword>
<keyword evidence="6" id="KW-1185">Reference proteome</keyword>
<dbReference type="PANTHER" id="PTHR43248">
    <property type="entry name" value="2-SUCCINYL-6-HYDROXY-2,4-CYCLOHEXADIENE-1-CARBOXYLATE SYNTHASE"/>
    <property type="match status" value="1"/>
</dbReference>
<feature type="domain" description="Peptidase S33 tripeptidyl aminopeptidase-like C-terminal" evidence="4">
    <location>
        <begin position="441"/>
        <end position="545"/>
    </location>
</feature>
<reference evidence="5 6" key="1">
    <citation type="journal article" date="2015" name="Sci. Rep.">
        <title>Chromosome-level genome map provides insights into diverse defense mechanisms in the medicinal fungus Ganoderma sinense.</title>
        <authorList>
            <person name="Zhu Y."/>
            <person name="Xu J."/>
            <person name="Sun C."/>
            <person name="Zhou S."/>
            <person name="Xu H."/>
            <person name="Nelson D.R."/>
            <person name="Qian J."/>
            <person name="Song J."/>
            <person name="Luo H."/>
            <person name="Xiang L."/>
            <person name="Li Y."/>
            <person name="Xu Z."/>
            <person name="Ji A."/>
            <person name="Wang L."/>
            <person name="Lu S."/>
            <person name="Hayward A."/>
            <person name="Sun W."/>
            <person name="Li X."/>
            <person name="Schwartz D.C."/>
            <person name="Wang Y."/>
            <person name="Chen S."/>
        </authorList>
    </citation>
    <scope>NUCLEOTIDE SEQUENCE [LARGE SCALE GENOMIC DNA]</scope>
    <source>
        <strain evidence="5 6">ZZ0214-1</strain>
    </source>
</reference>
<feature type="signal peptide" evidence="3">
    <location>
        <begin position="1"/>
        <end position="21"/>
    </location>
</feature>
<dbReference type="EMBL" id="AYKW01000045">
    <property type="protein sequence ID" value="PIL25650.1"/>
    <property type="molecule type" value="Genomic_DNA"/>
</dbReference>